<dbReference type="InterPro" id="IPR036866">
    <property type="entry name" value="RibonucZ/Hydroxyglut_hydro"/>
</dbReference>
<dbReference type="SUPFAM" id="SSF56281">
    <property type="entry name" value="Metallo-hydrolase/oxidoreductase"/>
    <property type="match status" value="1"/>
</dbReference>
<comment type="caution">
    <text evidence="2">The sequence shown here is derived from an EMBL/GenBank/DDBJ whole genome shotgun (WGS) entry which is preliminary data.</text>
</comment>
<dbReference type="PANTHER" id="PTHR42951">
    <property type="entry name" value="METALLO-BETA-LACTAMASE DOMAIN-CONTAINING"/>
    <property type="match status" value="1"/>
</dbReference>
<feature type="domain" description="Metallo-beta-lactamase" evidence="1">
    <location>
        <begin position="20"/>
        <end position="230"/>
    </location>
</feature>
<sequence>MKPPALTRVADGVHFVNTGSANWTILTEGRSATLVDAGYPGDLPAVLWSLERLGHRPEDLAAVLVTHAHVDHIGSLPELLRRAPHAKVLTSAAEARHVRREFLEQATPFDVVANLWRPGFLPWALHIVRAGALRDVRVPAAEAFPAAGPLDVPGRPVPVPTPGHTSGHTCYHLPEAGALITGDTLVTAHPTSRSAGPQLLASLFHHDEPAVRAALDVLEPLPAGLLLPGHGPHLAASPADAVALVRAGRG</sequence>
<proteinExistence type="predicted"/>
<name>A0ABN1RW27_9ACTN</name>
<gene>
    <name evidence="2" type="ORF">GCM10009550_66840</name>
</gene>
<dbReference type="CDD" id="cd07721">
    <property type="entry name" value="yflN-like_MBL-fold"/>
    <property type="match status" value="1"/>
</dbReference>
<evidence type="ECO:0000259" key="1">
    <source>
        <dbReference type="SMART" id="SM00849"/>
    </source>
</evidence>
<dbReference type="EMBL" id="BAAAHH010000040">
    <property type="protein sequence ID" value="GAA0965831.1"/>
    <property type="molecule type" value="Genomic_DNA"/>
</dbReference>
<accession>A0ABN1RW27</accession>
<dbReference type="RefSeq" id="WP_344245719.1">
    <property type="nucleotide sequence ID" value="NZ_BAAAHH010000040.1"/>
</dbReference>
<organism evidence="2 3">
    <name type="scientific">Actinocorallia libanotica</name>
    <dbReference type="NCBI Taxonomy" id="46162"/>
    <lineage>
        <taxon>Bacteria</taxon>
        <taxon>Bacillati</taxon>
        <taxon>Actinomycetota</taxon>
        <taxon>Actinomycetes</taxon>
        <taxon>Streptosporangiales</taxon>
        <taxon>Thermomonosporaceae</taxon>
        <taxon>Actinocorallia</taxon>
    </lineage>
</organism>
<dbReference type="SMART" id="SM00849">
    <property type="entry name" value="Lactamase_B"/>
    <property type="match status" value="1"/>
</dbReference>
<dbReference type="Pfam" id="PF00753">
    <property type="entry name" value="Lactamase_B"/>
    <property type="match status" value="1"/>
</dbReference>
<dbReference type="PANTHER" id="PTHR42951:SF14">
    <property type="entry name" value="METALLO-BETA-LACTAMASE SUPERFAMILY PROTEIN"/>
    <property type="match status" value="1"/>
</dbReference>
<dbReference type="Proteomes" id="UP001500665">
    <property type="component" value="Unassembled WGS sequence"/>
</dbReference>
<evidence type="ECO:0000313" key="2">
    <source>
        <dbReference type="EMBL" id="GAA0965831.1"/>
    </source>
</evidence>
<keyword evidence="3" id="KW-1185">Reference proteome</keyword>
<evidence type="ECO:0000313" key="3">
    <source>
        <dbReference type="Proteomes" id="UP001500665"/>
    </source>
</evidence>
<dbReference type="InterPro" id="IPR001279">
    <property type="entry name" value="Metallo-B-lactamas"/>
</dbReference>
<protein>
    <submittedName>
        <fullName evidence="2">MBL fold metallo-hydrolase</fullName>
    </submittedName>
</protein>
<dbReference type="Gene3D" id="3.60.15.10">
    <property type="entry name" value="Ribonuclease Z/Hydroxyacylglutathione hydrolase-like"/>
    <property type="match status" value="1"/>
</dbReference>
<reference evidence="2 3" key="1">
    <citation type="journal article" date="2019" name="Int. J. Syst. Evol. Microbiol.">
        <title>The Global Catalogue of Microorganisms (GCM) 10K type strain sequencing project: providing services to taxonomists for standard genome sequencing and annotation.</title>
        <authorList>
            <consortium name="The Broad Institute Genomics Platform"/>
            <consortium name="The Broad Institute Genome Sequencing Center for Infectious Disease"/>
            <person name="Wu L."/>
            <person name="Ma J."/>
        </authorList>
    </citation>
    <scope>NUCLEOTIDE SEQUENCE [LARGE SCALE GENOMIC DNA]</scope>
    <source>
        <strain evidence="2 3">JCM 10696</strain>
    </source>
</reference>
<dbReference type="InterPro" id="IPR050855">
    <property type="entry name" value="NDM-1-like"/>
</dbReference>